<proteinExistence type="predicted"/>
<sequence>MKQSTRRRTNWAAGLGLVTMGVLLTAGGTTLVQPQVNAVAATTSNVKTINAKDAGLVGNNAAIDNVKNLQDIIDAHTSAPLVINVPKGDYHFGSDEGTEVVKLHSNITFNFEDGANFIVDNARRVNFVYPSPQAGYDGGISNITWKNATFRGSQTAAGQSIFTQSVHHASKVLFDGCTFDNAESPTGHYIDLDGSHDITIQNSTFTGFNGADKQYKEAIQVDYSNLKAMSYKNPGDQYDNLPTYDVHVTNNKFLPVQKTNGYVQSFAPNPIGQHALYNHGKDGIIHDVYFENNYVQDVRPLLTEDDANIHFRDVSNLYIQNNQFVNKYALGSGNYIRLYNTEKDITMDNLNIKNNTFSNLSPDNRYVYLDAKTGTKMTNITITGNTIQTAKSSVPFVTANFDTAGMAISNNKSTALPGTQVEEVPGGTQIEDSGKLSISMPTKKRKATNKTETYFHGSQVQAAKVSAKAVSKKYALYNHVRGHKNWNLVVPDWKKLGATVYVDKYAKASSGQWYRIAFSSAKSADHYWMRIGGVSISAKKRNNLQSLSSWSTKKHDQTNDTQTYRGGLDTQHAELATTLQAKNYVLYNHIKGAKNWKTTKVDWKKLGYTRAYIDMKADADSGTWYRIRFTKDSAAKKFWMRKSGLVFDKITYEDYSKTLNLIKRYPVYDKVFNAEDLAKAKGTTGDVAQLNVKIVQRARRTDSKGAVTTFYQMENGNWTRASAFDLK</sequence>
<name>A0ABW1R8P1_9LACO</name>
<dbReference type="Proteomes" id="UP001596253">
    <property type="component" value="Unassembled WGS sequence"/>
</dbReference>
<evidence type="ECO:0000313" key="2">
    <source>
        <dbReference type="EMBL" id="MFC6165111.1"/>
    </source>
</evidence>
<dbReference type="RefSeq" id="WP_171001005.1">
    <property type="nucleotide sequence ID" value="NZ_BJDK01000003.1"/>
</dbReference>
<dbReference type="InterPro" id="IPR025987">
    <property type="entry name" value="GW_dom"/>
</dbReference>
<evidence type="ECO:0000259" key="1">
    <source>
        <dbReference type="Pfam" id="PF13457"/>
    </source>
</evidence>
<dbReference type="EMBL" id="JBHSSD010000042">
    <property type="protein sequence ID" value="MFC6165111.1"/>
    <property type="molecule type" value="Genomic_DNA"/>
</dbReference>
<dbReference type="InterPro" id="IPR006626">
    <property type="entry name" value="PbH1"/>
</dbReference>
<gene>
    <name evidence="2" type="ORF">ACFP3T_10555</name>
</gene>
<accession>A0ABW1R8P1</accession>
<reference evidence="3" key="1">
    <citation type="journal article" date="2019" name="Int. J. Syst. Evol. Microbiol.">
        <title>The Global Catalogue of Microorganisms (GCM) 10K type strain sequencing project: providing services to taxonomists for standard genome sequencing and annotation.</title>
        <authorList>
            <consortium name="The Broad Institute Genomics Platform"/>
            <consortium name="The Broad Institute Genome Sequencing Center for Infectious Disease"/>
            <person name="Wu L."/>
            <person name="Ma J."/>
        </authorList>
    </citation>
    <scope>NUCLEOTIDE SEQUENCE [LARGE SCALE GENOMIC DNA]</scope>
    <source>
        <strain evidence="3">CCM 8932</strain>
    </source>
</reference>
<dbReference type="Gene3D" id="2.160.20.10">
    <property type="entry name" value="Single-stranded right-handed beta-helix, Pectin lyase-like"/>
    <property type="match status" value="1"/>
</dbReference>
<protein>
    <submittedName>
        <fullName evidence="2">GW dipeptide domain-containing protein</fullName>
    </submittedName>
</protein>
<organism evidence="2 3">
    <name type="scientific">Lactiplantibacillus dongliensis</name>
    <dbReference type="NCBI Taxonomy" id="2559919"/>
    <lineage>
        <taxon>Bacteria</taxon>
        <taxon>Bacillati</taxon>
        <taxon>Bacillota</taxon>
        <taxon>Bacilli</taxon>
        <taxon>Lactobacillales</taxon>
        <taxon>Lactobacillaceae</taxon>
        <taxon>Lactiplantibacillus</taxon>
    </lineage>
</organism>
<feature type="domain" description="GW" evidence="1">
    <location>
        <begin position="470"/>
        <end position="521"/>
    </location>
</feature>
<dbReference type="InterPro" id="IPR012334">
    <property type="entry name" value="Pectin_lyas_fold"/>
</dbReference>
<dbReference type="Pfam" id="PF13457">
    <property type="entry name" value="GW"/>
    <property type="match status" value="2"/>
</dbReference>
<keyword evidence="3" id="KW-1185">Reference proteome</keyword>
<dbReference type="SUPFAM" id="SSF51126">
    <property type="entry name" value="Pectin lyase-like"/>
    <property type="match status" value="1"/>
</dbReference>
<comment type="caution">
    <text evidence="2">The sequence shown here is derived from an EMBL/GenBank/DDBJ whole genome shotgun (WGS) entry which is preliminary data.</text>
</comment>
<dbReference type="SMART" id="SM00710">
    <property type="entry name" value="PbH1"/>
    <property type="match status" value="5"/>
</dbReference>
<dbReference type="InterPro" id="IPR011050">
    <property type="entry name" value="Pectin_lyase_fold/virulence"/>
</dbReference>
<evidence type="ECO:0000313" key="3">
    <source>
        <dbReference type="Proteomes" id="UP001596253"/>
    </source>
</evidence>
<feature type="domain" description="GW" evidence="1">
    <location>
        <begin position="580"/>
        <end position="645"/>
    </location>
</feature>